<evidence type="ECO:0000256" key="1">
    <source>
        <dbReference type="SAM" id="Phobius"/>
    </source>
</evidence>
<dbReference type="Proteomes" id="UP000322873">
    <property type="component" value="Unassembled WGS sequence"/>
</dbReference>
<protein>
    <submittedName>
        <fullName evidence="2">Uncharacterized protein</fullName>
    </submittedName>
</protein>
<organism evidence="2 3">
    <name type="scientific">Monilinia fructicola</name>
    <name type="common">Brown rot fungus</name>
    <name type="synonym">Ciboria fructicola</name>
    <dbReference type="NCBI Taxonomy" id="38448"/>
    <lineage>
        <taxon>Eukaryota</taxon>
        <taxon>Fungi</taxon>
        <taxon>Dikarya</taxon>
        <taxon>Ascomycota</taxon>
        <taxon>Pezizomycotina</taxon>
        <taxon>Leotiomycetes</taxon>
        <taxon>Helotiales</taxon>
        <taxon>Sclerotiniaceae</taxon>
        <taxon>Monilinia</taxon>
    </lineage>
</organism>
<keyword evidence="1" id="KW-1133">Transmembrane helix</keyword>
<reference evidence="2 3" key="1">
    <citation type="submission" date="2019-06" db="EMBL/GenBank/DDBJ databases">
        <title>Genome Sequence of the Brown Rot Fungal Pathogen Monilinia fructicola.</title>
        <authorList>
            <person name="De Miccolis Angelini R.M."/>
            <person name="Landi L."/>
            <person name="Abate D."/>
            <person name="Pollastro S."/>
            <person name="Romanazzi G."/>
            <person name="Faretra F."/>
        </authorList>
    </citation>
    <scope>NUCLEOTIDE SEQUENCE [LARGE SCALE GENOMIC DNA]</scope>
    <source>
        <strain evidence="2 3">Mfrc123</strain>
    </source>
</reference>
<evidence type="ECO:0000313" key="3">
    <source>
        <dbReference type="Proteomes" id="UP000322873"/>
    </source>
</evidence>
<name>A0A5M9K5U7_MONFR</name>
<gene>
    <name evidence="2" type="ORF">EYC84_006431</name>
</gene>
<keyword evidence="1" id="KW-0812">Transmembrane</keyword>
<keyword evidence="1" id="KW-0472">Membrane</keyword>
<feature type="transmembrane region" description="Helical" evidence="1">
    <location>
        <begin position="41"/>
        <end position="65"/>
    </location>
</feature>
<dbReference type="AlphaFoldDB" id="A0A5M9K5U7"/>
<evidence type="ECO:0000313" key="2">
    <source>
        <dbReference type="EMBL" id="KAA8576290.1"/>
    </source>
</evidence>
<keyword evidence="3" id="KW-1185">Reference proteome</keyword>
<comment type="caution">
    <text evidence="2">The sequence shown here is derived from an EMBL/GenBank/DDBJ whole genome shotgun (WGS) entry which is preliminary data.</text>
</comment>
<accession>A0A5M9K5U7</accession>
<sequence length="69" mass="8014">MGIVAKPTHIHKHINTYIHTYTHTYPWTYIKGVHQTHSFKLLILGNLLFLLSILPFLSSCCVLIWNPRA</sequence>
<proteinExistence type="predicted"/>
<dbReference type="EMBL" id="VICG01000001">
    <property type="protein sequence ID" value="KAA8576290.1"/>
    <property type="molecule type" value="Genomic_DNA"/>
</dbReference>